<evidence type="ECO:0000259" key="3">
    <source>
        <dbReference type="Pfam" id="PF13581"/>
    </source>
</evidence>
<keyword evidence="5" id="KW-1185">Reference proteome</keyword>
<dbReference type="Pfam" id="PF13581">
    <property type="entry name" value="HATPase_c_2"/>
    <property type="match status" value="1"/>
</dbReference>
<organism evidence="4 5">
    <name type="scientific">Nonomuraea turkmeniaca</name>
    <dbReference type="NCBI Taxonomy" id="103838"/>
    <lineage>
        <taxon>Bacteria</taxon>
        <taxon>Bacillati</taxon>
        <taxon>Actinomycetota</taxon>
        <taxon>Actinomycetes</taxon>
        <taxon>Streptosporangiales</taxon>
        <taxon>Streptosporangiaceae</taxon>
        <taxon>Nonomuraea</taxon>
    </lineage>
</organism>
<evidence type="ECO:0000313" key="4">
    <source>
        <dbReference type="EMBL" id="TMR09005.1"/>
    </source>
</evidence>
<dbReference type="SUPFAM" id="SSF55874">
    <property type="entry name" value="ATPase domain of HSP90 chaperone/DNA topoisomerase II/histidine kinase"/>
    <property type="match status" value="1"/>
</dbReference>
<dbReference type="PANTHER" id="PTHR35526:SF3">
    <property type="entry name" value="ANTI-SIGMA-F FACTOR RSBW"/>
    <property type="match status" value="1"/>
</dbReference>
<dbReference type="InterPro" id="IPR036890">
    <property type="entry name" value="HATPase_C_sf"/>
</dbReference>
<keyword evidence="1" id="KW-0723">Serine/threonine-protein kinase</keyword>
<evidence type="ECO:0000256" key="2">
    <source>
        <dbReference type="SAM" id="MobiDB-lite"/>
    </source>
</evidence>
<protein>
    <submittedName>
        <fullName evidence="4">ATP-binding protein</fullName>
    </submittedName>
</protein>
<proteinExistence type="predicted"/>
<comment type="caution">
    <text evidence="4">The sequence shown here is derived from an EMBL/GenBank/DDBJ whole genome shotgun (WGS) entry which is preliminary data.</text>
</comment>
<keyword evidence="4" id="KW-0547">Nucleotide-binding</keyword>
<dbReference type="Gene3D" id="3.30.565.10">
    <property type="entry name" value="Histidine kinase-like ATPase, C-terminal domain"/>
    <property type="match status" value="1"/>
</dbReference>
<dbReference type="Proteomes" id="UP000309128">
    <property type="component" value="Unassembled WGS sequence"/>
</dbReference>
<evidence type="ECO:0000256" key="1">
    <source>
        <dbReference type="ARBA" id="ARBA00022527"/>
    </source>
</evidence>
<dbReference type="OrthoDB" id="3871793at2"/>
<dbReference type="PANTHER" id="PTHR35526">
    <property type="entry name" value="ANTI-SIGMA-F FACTOR RSBW-RELATED"/>
    <property type="match status" value="1"/>
</dbReference>
<keyword evidence="1" id="KW-0418">Kinase</keyword>
<dbReference type="EMBL" id="VCKY01000257">
    <property type="protein sequence ID" value="TMR09005.1"/>
    <property type="molecule type" value="Genomic_DNA"/>
</dbReference>
<dbReference type="InterPro" id="IPR050267">
    <property type="entry name" value="Anti-sigma-factor_SerPK"/>
</dbReference>
<name>A0A5S4EZ14_9ACTN</name>
<reference evidence="4 5" key="1">
    <citation type="submission" date="2019-05" db="EMBL/GenBank/DDBJ databases">
        <title>Draft genome sequence of Nonomuraea turkmeniaca DSM 43926.</title>
        <authorList>
            <person name="Saricaoglu S."/>
            <person name="Isik K."/>
        </authorList>
    </citation>
    <scope>NUCLEOTIDE SEQUENCE [LARGE SCALE GENOMIC DNA]</scope>
    <source>
        <strain evidence="4 5">DSM 43926</strain>
    </source>
</reference>
<gene>
    <name evidence="4" type="ORF">ETD86_45325</name>
</gene>
<dbReference type="GO" id="GO:0005524">
    <property type="term" value="F:ATP binding"/>
    <property type="evidence" value="ECO:0007669"/>
    <property type="project" value="UniProtKB-KW"/>
</dbReference>
<evidence type="ECO:0000313" key="5">
    <source>
        <dbReference type="Proteomes" id="UP000309128"/>
    </source>
</evidence>
<feature type="domain" description="Histidine kinase/HSP90-like ATPase" evidence="3">
    <location>
        <begin position="36"/>
        <end position="146"/>
    </location>
</feature>
<dbReference type="RefSeq" id="WP_138672812.1">
    <property type="nucleotide sequence ID" value="NZ_VCKY01000257.1"/>
</dbReference>
<dbReference type="AlphaFoldDB" id="A0A5S4EZ14"/>
<dbReference type="GO" id="GO:0004674">
    <property type="term" value="F:protein serine/threonine kinase activity"/>
    <property type="evidence" value="ECO:0007669"/>
    <property type="project" value="UniProtKB-KW"/>
</dbReference>
<accession>A0A5S4EZ14</accession>
<dbReference type="CDD" id="cd16936">
    <property type="entry name" value="HATPase_RsbW-like"/>
    <property type="match status" value="1"/>
</dbReference>
<keyword evidence="4" id="KW-0067">ATP-binding</keyword>
<sequence length="185" mass="19882">MVDKEGGDRLLRVGEVMKPAAAEPRAIGSIHLAAIRESVSRARAQVRRWLGDDHPSVDEAVLAASELLTNALRHSNARTYDLIGLTVAMAEGVVYVEVRDPGSTFSAPHIRQEPESEDGRGLLIITEISQDWGVIEHGSGLGRTVWCAIRAVPPSPGQSAIRRPRSPSAPRAHALHRGVPEADSA</sequence>
<dbReference type="InterPro" id="IPR003594">
    <property type="entry name" value="HATPase_dom"/>
</dbReference>
<keyword evidence="1" id="KW-0808">Transferase</keyword>
<feature type="region of interest" description="Disordered" evidence="2">
    <location>
        <begin position="155"/>
        <end position="185"/>
    </location>
</feature>